<accession>D8TWL5</accession>
<protein>
    <submittedName>
        <fullName evidence="8">Uncharacterized protein</fullName>
    </submittedName>
</protein>
<name>D8TWL5_VOLCA</name>
<dbReference type="RefSeq" id="XP_002950857.1">
    <property type="nucleotide sequence ID" value="XM_002950811.1"/>
</dbReference>
<dbReference type="Pfam" id="PF00725">
    <property type="entry name" value="3HCDH"/>
    <property type="match status" value="1"/>
</dbReference>
<evidence type="ECO:0000256" key="4">
    <source>
        <dbReference type="SAM" id="MobiDB-lite"/>
    </source>
</evidence>
<dbReference type="InterPro" id="IPR006176">
    <property type="entry name" value="3-OHacyl-CoA_DH_NAD-bd"/>
</dbReference>
<dbReference type="InterPro" id="IPR008927">
    <property type="entry name" value="6-PGluconate_DH-like_C_sf"/>
</dbReference>
<feature type="domain" description="3-hydroxyacyl-CoA dehydrogenase NAD binding" evidence="7">
    <location>
        <begin position="20"/>
        <end position="80"/>
    </location>
</feature>
<dbReference type="Pfam" id="PF02737">
    <property type="entry name" value="3HCDH_N"/>
    <property type="match status" value="1"/>
</dbReference>
<comment type="catalytic activity">
    <reaction evidence="2">
        <text>a (3S)-3-hydroxyacyl-CoA = a (2E)-enoyl-CoA + H2O</text>
        <dbReference type="Rhea" id="RHEA:16105"/>
        <dbReference type="ChEBI" id="CHEBI:15377"/>
        <dbReference type="ChEBI" id="CHEBI:57318"/>
        <dbReference type="ChEBI" id="CHEBI:58856"/>
        <dbReference type="EC" id="4.2.1.17"/>
    </reaction>
</comment>
<evidence type="ECO:0000313" key="8">
    <source>
        <dbReference type="EMBL" id="EFJ48172.1"/>
    </source>
</evidence>
<dbReference type="AlphaFoldDB" id="D8TWL5"/>
<evidence type="ECO:0000313" key="9">
    <source>
        <dbReference type="Proteomes" id="UP000001058"/>
    </source>
</evidence>
<evidence type="ECO:0000259" key="7">
    <source>
        <dbReference type="Pfam" id="PF02737"/>
    </source>
</evidence>
<gene>
    <name evidence="8" type="ORF">VOLCADRAFT_120914</name>
</gene>
<dbReference type="EMBL" id="GL378341">
    <property type="protein sequence ID" value="EFJ48172.1"/>
    <property type="molecule type" value="Genomic_DNA"/>
</dbReference>
<keyword evidence="9" id="KW-1185">Reference proteome</keyword>
<keyword evidence="5" id="KW-0472">Membrane</keyword>
<dbReference type="SUPFAM" id="SSF48179">
    <property type="entry name" value="6-phosphogluconate dehydrogenase C-terminal domain-like"/>
    <property type="match status" value="1"/>
</dbReference>
<keyword evidence="1" id="KW-0560">Oxidoreductase</keyword>
<keyword evidence="5" id="KW-1133">Transmembrane helix</keyword>
<dbReference type="Gene3D" id="3.40.50.720">
    <property type="entry name" value="NAD(P)-binding Rossmann-like Domain"/>
    <property type="match status" value="1"/>
</dbReference>
<evidence type="ECO:0000256" key="3">
    <source>
        <dbReference type="ARBA" id="ARBA00023717"/>
    </source>
</evidence>
<dbReference type="STRING" id="3068.D8TWL5"/>
<dbReference type="GO" id="GO:0070403">
    <property type="term" value="F:NAD+ binding"/>
    <property type="evidence" value="ECO:0007669"/>
    <property type="project" value="InterPro"/>
</dbReference>
<feature type="domain" description="3-hydroxyacyl-CoA dehydrogenase C-terminal" evidence="6">
    <location>
        <begin position="148"/>
        <end position="195"/>
    </location>
</feature>
<dbReference type="PANTHER" id="PTHR48075">
    <property type="entry name" value="3-HYDROXYACYL-COA DEHYDROGENASE FAMILY PROTEIN"/>
    <property type="match status" value="1"/>
</dbReference>
<dbReference type="GO" id="GO:0006631">
    <property type="term" value="P:fatty acid metabolic process"/>
    <property type="evidence" value="ECO:0007669"/>
    <property type="project" value="InterPro"/>
</dbReference>
<dbReference type="OrthoDB" id="5958943at2759"/>
<proteinExistence type="predicted"/>
<organism evidence="9">
    <name type="scientific">Volvox carteri f. nagariensis</name>
    <dbReference type="NCBI Taxonomy" id="3068"/>
    <lineage>
        <taxon>Eukaryota</taxon>
        <taxon>Viridiplantae</taxon>
        <taxon>Chlorophyta</taxon>
        <taxon>core chlorophytes</taxon>
        <taxon>Chlorophyceae</taxon>
        <taxon>CS clade</taxon>
        <taxon>Chlamydomonadales</taxon>
        <taxon>Volvocaceae</taxon>
        <taxon>Volvox</taxon>
    </lineage>
</organism>
<evidence type="ECO:0000256" key="5">
    <source>
        <dbReference type="SAM" id="Phobius"/>
    </source>
</evidence>
<sequence>MHAALEKDPPPDPASLQPPTGIAHVAAQRGLTVLLSDTSATAIERGLSGLQKSLERLVRKGSVTPDDAAATLGRIHTSHGSLEVAAFKDAFWSSRTTPPVSSYAAFAILYYFLTFLPFSYSFFRFSHSSFPGESNKVVRASLVFRVGVGLDTCLNIMRTLHSQFGDSKYRPCPLLVQYVDGGLLGVKNGRGVFQYDPLIHDIIHAQQPHVNLTHNIGHSATSSYSV</sequence>
<dbReference type="Gene3D" id="1.10.1040.10">
    <property type="entry name" value="N-(1-d-carboxylethyl)-l-norvaline Dehydrogenase, domain 2"/>
    <property type="match status" value="1"/>
</dbReference>
<feature type="region of interest" description="Disordered" evidence="4">
    <location>
        <begin position="1"/>
        <end position="20"/>
    </location>
</feature>
<dbReference type="eggNOG" id="KOG2304">
    <property type="taxonomic scope" value="Eukaryota"/>
</dbReference>
<evidence type="ECO:0000259" key="6">
    <source>
        <dbReference type="Pfam" id="PF00725"/>
    </source>
</evidence>
<feature type="compositionally biased region" description="Basic and acidic residues" evidence="4">
    <location>
        <begin position="1"/>
        <end position="10"/>
    </location>
</feature>
<dbReference type="InterPro" id="IPR036291">
    <property type="entry name" value="NAD(P)-bd_dom_sf"/>
</dbReference>
<dbReference type="KEGG" id="vcn:VOLCADRAFT_120914"/>
<evidence type="ECO:0000256" key="2">
    <source>
        <dbReference type="ARBA" id="ARBA00023709"/>
    </source>
</evidence>
<keyword evidence="5" id="KW-0812">Transmembrane</keyword>
<evidence type="ECO:0000256" key="1">
    <source>
        <dbReference type="ARBA" id="ARBA00023002"/>
    </source>
</evidence>
<dbReference type="InterPro" id="IPR006108">
    <property type="entry name" value="3HC_DH_C"/>
</dbReference>
<dbReference type="GeneID" id="9618026"/>
<dbReference type="GO" id="GO:0004300">
    <property type="term" value="F:enoyl-CoA hydratase activity"/>
    <property type="evidence" value="ECO:0007669"/>
    <property type="project" value="UniProtKB-EC"/>
</dbReference>
<dbReference type="InParanoid" id="D8TWL5"/>
<comment type="catalytic activity">
    <reaction evidence="3">
        <text>a 4-saturated-(3S)-3-hydroxyacyl-CoA = a (3E)-enoyl-CoA + H2O</text>
        <dbReference type="Rhea" id="RHEA:20724"/>
        <dbReference type="ChEBI" id="CHEBI:15377"/>
        <dbReference type="ChEBI" id="CHEBI:58521"/>
        <dbReference type="ChEBI" id="CHEBI:137480"/>
        <dbReference type="EC" id="4.2.1.17"/>
    </reaction>
</comment>
<dbReference type="GO" id="GO:0016616">
    <property type="term" value="F:oxidoreductase activity, acting on the CH-OH group of donors, NAD or NADP as acceptor"/>
    <property type="evidence" value="ECO:0007669"/>
    <property type="project" value="InterPro"/>
</dbReference>
<dbReference type="PANTHER" id="PTHR48075:SF5">
    <property type="entry name" value="3-HYDROXYBUTYRYL-COA DEHYDROGENASE"/>
    <property type="match status" value="1"/>
</dbReference>
<feature type="transmembrane region" description="Helical" evidence="5">
    <location>
        <begin position="103"/>
        <end position="123"/>
    </location>
</feature>
<dbReference type="SUPFAM" id="SSF51735">
    <property type="entry name" value="NAD(P)-binding Rossmann-fold domains"/>
    <property type="match status" value="1"/>
</dbReference>
<reference evidence="8 9" key="1">
    <citation type="journal article" date="2010" name="Science">
        <title>Genomic analysis of organismal complexity in the multicellular green alga Volvox carteri.</title>
        <authorList>
            <person name="Prochnik S.E."/>
            <person name="Umen J."/>
            <person name="Nedelcu A.M."/>
            <person name="Hallmann A."/>
            <person name="Miller S.M."/>
            <person name="Nishii I."/>
            <person name="Ferris P."/>
            <person name="Kuo A."/>
            <person name="Mitros T."/>
            <person name="Fritz-Laylin L.K."/>
            <person name="Hellsten U."/>
            <person name="Chapman J."/>
            <person name="Simakov O."/>
            <person name="Rensing S.A."/>
            <person name="Terry A."/>
            <person name="Pangilinan J."/>
            <person name="Kapitonov V."/>
            <person name="Jurka J."/>
            <person name="Salamov A."/>
            <person name="Shapiro H."/>
            <person name="Schmutz J."/>
            <person name="Grimwood J."/>
            <person name="Lindquist E."/>
            <person name="Lucas S."/>
            <person name="Grigoriev I.V."/>
            <person name="Schmitt R."/>
            <person name="Kirk D."/>
            <person name="Rokhsar D.S."/>
        </authorList>
    </citation>
    <scope>NUCLEOTIDE SEQUENCE [LARGE SCALE GENOMIC DNA]</scope>
    <source>
        <strain evidence="9">f. Nagariensis / Eve</strain>
    </source>
</reference>
<dbReference type="InterPro" id="IPR013328">
    <property type="entry name" value="6PGD_dom2"/>
</dbReference>
<dbReference type="Proteomes" id="UP000001058">
    <property type="component" value="Unassembled WGS sequence"/>
</dbReference>